<reference evidence="1 2" key="1">
    <citation type="journal article" date="2022" name="Front. Cell. Infect. Microbiol.">
        <title>The Genomes of Two Strains of Taenia crassiceps the Animal Model for the Study of Human Cysticercosis.</title>
        <authorList>
            <person name="Bobes R.J."/>
            <person name="Estrada K."/>
            <person name="Rios-Valencia D.G."/>
            <person name="Calderon-Gallegos A."/>
            <person name="de la Torre P."/>
            <person name="Carrero J.C."/>
            <person name="Sanchez-Flores A."/>
            <person name="Laclette J.P."/>
        </authorList>
    </citation>
    <scope>NUCLEOTIDE SEQUENCE [LARGE SCALE GENOMIC DNA]</scope>
    <source>
        <strain evidence="1">WFUcys</strain>
    </source>
</reference>
<keyword evidence="2" id="KW-1185">Reference proteome</keyword>
<proteinExistence type="predicted"/>
<comment type="caution">
    <text evidence="1">The sequence shown here is derived from an EMBL/GenBank/DDBJ whole genome shotgun (WGS) entry which is preliminary data.</text>
</comment>
<evidence type="ECO:0000313" key="1">
    <source>
        <dbReference type="EMBL" id="KAL5111798.1"/>
    </source>
</evidence>
<name>A0ABR4QPQ9_9CEST</name>
<sequence>MEARKLGSNQFQRGAGVKEKGITIVVPNELLLSDVESMDIVILFDKSLNKLLLSSQSIPLITSWLIACTLKP</sequence>
<protein>
    <submittedName>
        <fullName evidence="1">Uncharacterized protein</fullName>
    </submittedName>
</protein>
<dbReference type="Proteomes" id="UP001651158">
    <property type="component" value="Unassembled WGS sequence"/>
</dbReference>
<dbReference type="EMBL" id="JAKROA010000001">
    <property type="protein sequence ID" value="KAL5111798.1"/>
    <property type="molecule type" value="Genomic_DNA"/>
</dbReference>
<gene>
    <name evidence="1" type="ORF">TcWFU_003569</name>
</gene>
<accession>A0ABR4QPQ9</accession>
<organism evidence="1 2">
    <name type="scientific">Taenia crassiceps</name>
    <dbReference type="NCBI Taxonomy" id="6207"/>
    <lineage>
        <taxon>Eukaryota</taxon>
        <taxon>Metazoa</taxon>
        <taxon>Spiralia</taxon>
        <taxon>Lophotrochozoa</taxon>
        <taxon>Platyhelminthes</taxon>
        <taxon>Cestoda</taxon>
        <taxon>Eucestoda</taxon>
        <taxon>Cyclophyllidea</taxon>
        <taxon>Taeniidae</taxon>
        <taxon>Taenia</taxon>
    </lineage>
</organism>
<evidence type="ECO:0000313" key="2">
    <source>
        <dbReference type="Proteomes" id="UP001651158"/>
    </source>
</evidence>